<protein>
    <submittedName>
        <fullName evidence="1">Uncharacterized protein</fullName>
    </submittedName>
</protein>
<accession>A0A0E9VFN2</accession>
<dbReference type="EMBL" id="GBXM01031771">
    <property type="protein sequence ID" value="JAH76806.1"/>
    <property type="molecule type" value="Transcribed_RNA"/>
</dbReference>
<proteinExistence type="predicted"/>
<reference evidence="1" key="2">
    <citation type="journal article" date="2015" name="Fish Shellfish Immunol.">
        <title>Early steps in the European eel (Anguilla anguilla)-Vibrio vulnificus interaction in the gills: Role of the RtxA13 toxin.</title>
        <authorList>
            <person name="Callol A."/>
            <person name="Pajuelo D."/>
            <person name="Ebbesson L."/>
            <person name="Teles M."/>
            <person name="MacKenzie S."/>
            <person name="Amaro C."/>
        </authorList>
    </citation>
    <scope>NUCLEOTIDE SEQUENCE</scope>
</reference>
<evidence type="ECO:0000313" key="1">
    <source>
        <dbReference type="EMBL" id="JAH76806.1"/>
    </source>
</evidence>
<sequence length="58" mass="6264">MKSPLRVGGQNKAKTVSLRQYSDSYLLFGFTFTGDPAAPTPLCLVCGEKLSNSIQQQA</sequence>
<dbReference type="AlphaFoldDB" id="A0A0E9VFN2"/>
<organism evidence="1">
    <name type="scientific">Anguilla anguilla</name>
    <name type="common">European freshwater eel</name>
    <name type="synonym">Muraena anguilla</name>
    <dbReference type="NCBI Taxonomy" id="7936"/>
    <lineage>
        <taxon>Eukaryota</taxon>
        <taxon>Metazoa</taxon>
        <taxon>Chordata</taxon>
        <taxon>Craniata</taxon>
        <taxon>Vertebrata</taxon>
        <taxon>Euteleostomi</taxon>
        <taxon>Actinopterygii</taxon>
        <taxon>Neopterygii</taxon>
        <taxon>Teleostei</taxon>
        <taxon>Anguilliformes</taxon>
        <taxon>Anguillidae</taxon>
        <taxon>Anguilla</taxon>
    </lineage>
</organism>
<name>A0A0E9VFN2_ANGAN</name>
<reference evidence="1" key="1">
    <citation type="submission" date="2014-11" db="EMBL/GenBank/DDBJ databases">
        <authorList>
            <person name="Amaro Gonzalez C."/>
        </authorList>
    </citation>
    <scope>NUCLEOTIDE SEQUENCE</scope>
</reference>